<sequence>MSGQFAGKVAWVTGGSQGIGKGVVKMFAERGAAVVIGYSSNRDIAEDLARSIRDAGGKAVAAGGDIRNADVARTSVELALQEFGRLDILVTAAGVAGRQMLQDITEEDYRQTFDINVWGTIASIQAAAPHLTSPGGKIVTITSRMALNPFPGAALYAGAKNAVNAITESFARELGPRGITVNAVAPGLIKSERMAKAVETRGHETVAITPLARIGMPEDIAGVVAFLASDDSRWVTGRVIRADGGIV</sequence>
<gene>
    <name evidence="4" type="primary">fabG</name>
    <name evidence="4" type="ORF">GCM10011385_34200</name>
</gene>
<dbReference type="Gene3D" id="3.40.50.720">
    <property type="entry name" value="NAD(P)-binding Rossmann-like Domain"/>
    <property type="match status" value="1"/>
</dbReference>
<protein>
    <submittedName>
        <fullName evidence="4">Beta-ketoacyl-ACP reductase</fullName>
    </submittedName>
</protein>
<dbReference type="EMBL" id="BMIF01000012">
    <property type="protein sequence ID" value="GGA77229.1"/>
    <property type="molecule type" value="Genomic_DNA"/>
</dbReference>
<dbReference type="SUPFAM" id="SSF51735">
    <property type="entry name" value="NAD(P)-binding Rossmann-fold domains"/>
    <property type="match status" value="1"/>
</dbReference>
<dbReference type="RefSeq" id="WP_244630421.1">
    <property type="nucleotide sequence ID" value="NZ_BMIF01000012.1"/>
</dbReference>
<name>A0A916S1Q9_9HYPH</name>
<evidence type="ECO:0000256" key="1">
    <source>
        <dbReference type="ARBA" id="ARBA00006484"/>
    </source>
</evidence>
<evidence type="ECO:0000259" key="3">
    <source>
        <dbReference type="SMART" id="SM00822"/>
    </source>
</evidence>
<proteinExistence type="inferred from homology"/>
<reference evidence="4" key="2">
    <citation type="submission" date="2020-09" db="EMBL/GenBank/DDBJ databases">
        <authorList>
            <person name="Sun Q."/>
            <person name="Zhou Y."/>
        </authorList>
    </citation>
    <scope>NUCLEOTIDE SEQUENCE</scope>
    <source>
        <strain evidence="4">CGMCC 1.15320</strain>
    </source>
</reference>
<feature type="domain" description="Ketoreductase" evidence="3">
    <location>
        <begin position="8"/>
        <end position="187"/>
    </location>
</feature>
<dbReference type="InterPro" id="IPR036291">
    <property type="entry name" value="NAD(P)-bd_dom_sf"/>
</dbReference>
<reference evidence="4" key="1">
    <citation type="journal article" date="2014" name="Int. J. Syst. Evol. Microbiol.">
        <title>Complete genome sequence of Corynebacterium casei LMG S-19264T (=DSM 44701T), isolated from a smear-ripened cheese.</title>
        <authorList>
            <consortium name="US DOE Joint Genome Institute (JGI-PGF)"/>
            <person name="Walter F."/>
            <person name="Albersmeier A."/>
            <person name="Kalinowski J."/>
            <person name="Ruckert C."/>
        </authorList>
    </citation>
    <scope>NUCLEOTIDE SEQUENCE</scope>
    <source>
        <strain evidence="4">CGMCC 1.15320</strain>
    </source>
</reference>
<dbReference type="FunFam" id="3.40.50.720:FF:000084">
    <property type="entry name" value="Short-chain dehydrogenase reductase"/>
    <property type="match status" value="1"/>
</dbReference>
<dbReference type="PANTHER" id="PTHR43639:SF1">
    <property type="entry name" value="SHORT-CHAIN DEHYDROGENASE_REDUCTASE FAMILY PROTEIN"/>
    <property type="match status" value="1"/>
</dbReference>
<evidence type="ECO:0000256" key="2">
    <source>
        <dbReference type="ARBA" id="ARBA00023002"/>
    </source>
</evidence>
<dbReference type="PANTHER" id="PTHR43639">
    <property type="entry name" value="OXIDOREDUCTASE, SHORT-CHAIN DEHYDROGENASE/REDUCTASE FAMILY (AFU_ORTHOLOGUE AFUA_5G02870)"/>
    <property type="match status" value="1"/>
</dbReference>
<keyword evidence="2" id="KW-0560">Oxidoreductase</keyword>
<accession>A0A916S1Q9</accession>
<comment type="similarity">
    <text evidence="1">Belongs to the short-chain dehydrogenases/reductases (SDR) family.</text>
</comment>
<organism evidence="4 5">
    <name type="scientific">Nitratireductor aestuarii</name>
    <dbReference type="NCBI Taxonomy" id="1735103"/>
    <lineage>
        <taxon>Bacteria</taxon>
        <taxon>Pseudomonadati</taxon>
        <taxon>Pseudomonadota</taxon>
        <taxon>Alphaproteobacteria</taxon>
        <taxon>Hyphomicrobiales</taxon>
        <taxon>Phyllobacteriaceae</taxon>
        <taxon>Nitratireductor</taxon>
    </lineage>
</organism>
<dbReference type="Pfam" id="PF13561">
    <property type="entry name" value="adh_short_C2"/>
    <property type="match status" value="1"/>
</dbReference>
<dbReference type="InterPro" id="IPR057326">
    <property type="entry name" value="KR_dom"/>
</dbReference>
<dbReference type="InterPro" id="IPR020904">
    <property type="entry name" value="Sc_DH/Rdtase_CS"/>
</dbReference>
<comment type="caution">
    <text evidence="4">The sequence shown here is derived from an EMBL/GenBank/DDBJ whole genome shotgun (WGS) entry which is preliminary data.</text>
</comment>
<dbReference type="PROSITE" id="PS00061">
    <property type="entry name" value="ADH_SHORT"/>
    <property type="match status" value="1"/>
</dbReference>
<dbReference type="GO" id="GO:0016491">
    <property type="term" value="F:oxidoreductase activity"/>
    <property type="evidence" value="ECO:0007669"/>
    <property type="project" value="UniProtKB-KW"/>
</dbReference>
<dbReference type="InterPro" id="IPR002347">
    <property type="entry name" value="SDR_fam"/>
</dbReference>
<dbReference type="Proteomes" id="UP000636264">
    <property type="component" value="Unassembled WGS sequence"/>
</dbReference>
<evidence type="ECO:0000313" key="5">
    <source>
        <dbReference type="Proteomes" id="UP000636264"/>
    </source>
</evidence>
<dbReference type="AlphaFoldDB" id="A0A916S1Q9"/>
<dbReference type="PRINTS" id="PR00081">
    <property type="entry name" value="GDHRDH"/>
</dbReference>
<keyword evidence="5" id="KW-1185">Reference proteome</keyword>
<dbReference type="PRINTS" id="PR00080">
    <property type="entry name" value="SDRFAMILY"/>
</dbReference>
<evidence type="ECO:0000313" key="4">
    <source>
        <dbReference type="EMBL" id="GGA77229.1"/>
    </source>
</evidence>
<dbReference type="SMART" id="SM00822">
    <property type="entry name" value="PKS_KR"/>
    <property type="match status" value="1"/>
</dbReference>